<keyword evidence="3" id="KW-1185">Reference proteome</keyword>
<dbReference type="RefSeq" id="XP_008712611.1">
    <property type="nucleotide sequence ID" value="XM_008714389.1"/>
</dbReference>
<name>W2S812_CYPE1</name>
<proteinExistence type="predicted"/>
<evidence type="ECO:0000256" key="1">
    <source>
        <dbReference type="SAM" id="MobiDB-lite"/>
    </source>
</evidence>
<feature type="compositionally biased region" description="Low complexity" evidence="1">
    <location>
        <begin position="155"/>
        <end position="172"/>
    </location>
</feature>
<dbReference type="InParanoid" id="W2S812"/>
<sequence length="373" mass="41875">MASRSTKQHKELPDNSYIICFICWNHIDREENEISRHFKSAHPQRTEFHGRGNIPYNRCKLIPARVAAELVSQEEVDRLSNKTCYTGINNDPKAPVASYQEILNMFASRQLAAPIWLATIPLVQLPAATSATNTSLPNIATNAIAIAAQTPAQHQAASQTAQAQSQDSQQAADNTVAPSAATNSGYGPISLFSDINSDIDMQDDPSPLSSLYLPLIDQEPHAFNYTSTYTLGNEHKFTCHKCPGSPYTQPVTGCLQSIFCHYVENHTADLRARFIKQYVGRYIKHVYQKYQDFEVVAARVASMGLVPHPPSANDSEEHTVNVAILHCFLCEDEKRFEGFDEFDTHMWETHIAERWEVAEQVMTKFQGEIENEE</sequence>
<evidence type="ECO:0000313" key="2">
    <source>
        <dbReference type="EMBL" id="ETN44841.1"/>
    </source>
</evidence>
<dbReference type="VEuPathDB" id="FungiDB:HMPREF1541_09716"/>
<reference evidence="2 3" key="1">
    <citation type="submission" date="2013-03" db="EMBL/GenBank/DDBJ databases">
        <title>The Genome Sequence of Phialophora europaea CBS 101466.</title>
        <authorList>
            <consortium name="The Broad Institute Genomics Platform"/>
            <person name="Cuomo C."/>
            <person name="de Hoog S."/>
            <person name="Gorbushina A."/>
            <person name="Walker B."/>
            <person name="Young S.K."/>
            <person name="Zeng Q."/>
            <person name="Gargeya S."/>
            <person name="Fitzgerald M."/>
            <person name="Haas B."/>
            <person name="Abouelleil A."/>
            <person name="Allen A.W."/>
            <person name="Alvarado L."/>
            <person name="Arachchi H.M."/>
            <person name="Berlin A.M."/>
            <person name="Chapman S.B."/>
            <person name="Gainer-Dewar J."/>
            <person name="Goldberg J."/>
            <person name="Griggs A."/>
            <person name="Gujja S."/>
            <person name="Hansen M."/>
            <person name="Howarth C."/>
            <person name="Imamovic A."/>
            <person name="Ireland A."/>
            <person name="Larimer J."/>
            <person name="McCowan C."/>
            <person name="Murphy C."/>
            <person name="Pearson M."/>
            <person name="Poon T.W."/>
            <person name="Priest M."/>
            <person name="Roberts A."/>
            <person name="Saif S."/>
            <person name="Shea T."/>
            <person name="Sisk P."/>
            <person name="Sykes S."/>
            <person name="Wortman J."/>
            <person name="Nusbaum C."/>
            <person name="Birren B."/>
        </authorList>
    </citation>
    <scope>NUCLEOTIDE SEQUENCE [LARGE SCALE GENOMIC DNA]</scope>
    <source>
        <strain evidence="2 3">CBS 101466</strain>
    </source>
</reference>
<dbReference type="HOGENOM" id="CLU_796985_0_0_1"/>
<dbReference type="GeneID" id="19977055"/>
<protein>
    <submittedName>
        <fullName evidence="2">Uncharacterized protein</fullName>
    </submittedName>
</protein>
<evidence type="ECO:0000313" key="3">
    <source>
        <dbReference type="Proteomes" id="UP000030752"/>
    </source>
</evidence>
<dbReference type="AlphaFoldDB" id="W2S812"/>
<dbReference type="EMBL" id="KB822713">
    <property type="protein sequence ID" value="ETN44841.1"/>
    <property type="molecule type" value="Genomic_DNA"/>
</dbReference>
<accession>W2S812</accession>
<feature type="region of interest" description="Disordered" evidence="1">
    <location>
        <begin position="155"/>
        <end position="181"/>
    </location>
</feature>
<organism evidence="2 3">
    <name type="scientific">Cyphellophora europaea (strain CBS 101466)</name>
    <name type="common">Phialophora europaea</name>
    <dbReference type="NCBI Taxonomy" id="1220924"/>
    <lineage>
        <taxon>Eukaryota</taxon>
        <taxon>Fungi</taxon>
        <taxon>Dikarya</taxon>
        <taxon>Ascomycota</taxon>
        <taxon>Pezizomycotina</taxon>
        <taxon>Eurotiomycetes</taxon>
        <taxon>Chaetothyriomycetidae</taxon>
        <taxon>Chaetothyriales</taxon>
        <taxon>Cyphellophoraceae</taxon>
        <taxon>Cyphellophora</taxon>
    </lineage>
</organism>
<gene>
    <name evidence="2" type="ORF">HMPREF1541_09716</name>
</gene>
<dbReference type="Proteomes" id="UP000030752">
    <property type="component" value="Unassembled WGS sequence"/>
</dbReference>